<reference evidence="2 3" key="1">
    <citation type="submission" date="2018-03" db="EMBL/GenBank/DDBJ databases">
        <title>Genomic Encyclopedia of Archaeal and Bacterial Type Strains, Phase II (KMG-II): from individual species to whole genera.</title>
        <authorList>
            <person name="Goeker M."/>
        </authorList>
    </citation>
    <scope>NUCLEOTIDE SEQUENCE [LARGE SCALE GENOMIC DNA]</scope>
    <source>
        <strain evidence="2 3">DSM 28057</strain>
    </source>
</reference>
<dbReference type="Proteomes" id="UP000240708">
    <property type="component" value="Unassembled WGS sequence"/>
</dbReference>
<evidence type="ECO:0000313" key="2">
    <source>
        <dbReference type="EMBL" id="PSL02663.1"/>
    </source>
</evidence>
<feature type="transmembrane region" description="Helical" evidence="1">
    <location>
        <begin position="77"/>
        <end position="94"/>
    </location>
</feature>
<dbReference type="EMBL" id="PYGF01000009">
    <property type="protein sequence ID" value="PSL02663.1"/>
    <property type="molecule type" value="Genomic_DNA"/>
</dbReference>
<gene>
    <name evidence="2" type="ORF">CLV48_109133</name>
</gene>
<organism evidence="2 3">
    <name type="scientific">Cecembia rubra</name>
    <dbReference type="NCBI Taxonomy" id="1485585"/>
    <lineage>
        <taxon>Bacteria</taxon>
        <taxon>Pseudomonadati</taxon>
        <taxon>Bacteroidota</taxon>
        <taxon>Cytophagia</taxon>
        <taxon>Cytophagales</taxon>
        <taxon>Cyclobacteriaceae</taxon>
        <taxon>Cecembia</taxon>
    </lineage>
</organism>
<feature type="transmembrane region" description="Helical" evidence="1">
    <location>
        <begin position="44"/>
        <end position="65"/>
    </location>
</feature>
<keyword evidence="1" id="KW-1133">Transmembrane helix</keyword>
<feature type="transmembrane region" description="Helical" evidence="1">
    <location>
        <begin position="12"/>
        <end position="32"/>
    </location>
</feature>
<keyword evidence="3" id="KW-1185">Reference proteome</keyword>
<keyword evidence="1" id="KW-0812">Transmembrane</keyword>
<dbReference type="OrthoDB" id="839738at2"/>
<name>A0A2P8DZK7_9BACT</name>
<proteinExistence type="predicted"/>
<evidence type="ECO:0000313" key="3">
    <source>
        <dbReference type="Proteomes" id="UP000240708"/>
    </source>
</evidence>
<evidence type="ECO:0000256" key="1">
    <source>
        <dbReference type="SAM" id="Phobius"/>
    </source>
</evidence>
<sequence length="96" mass="10865">MSRWMEKDPGMLLKRSFLFGITGIIVCLLPLFNSYFNILSLPLGPINGIGIALQLFGLSIAVLVLRRRKLEEVLKDRAKKMILILAVALVYFFIVN</sequence>
<comment type="caution">
    <text evidence="2">The sequence shown here is derived from an EMBL/GenBank/DDBJ whole genome shotgun (WGS) entry which is preliminary data.</text>
</comment>
<protein>
    <submittedName>
        <fullName evidence="2">Uncharacterized protein</fullName>
    </submittedName>
</protein>
<dbReference type="RefSeq" id="WP_106568217.1">
    <property type="nucleotide sequence ID" value="NZ_JAUVYL010000020.1"/>
</dbReference>
<dbReference type="AlphaFoldDB" id="A0A2P8DZK7"/>
<accession>A0A2P8DZK7</accession>
<keyword evidence="1" id="KW-0472">Membrane</keyword>